<dbReference type="OrthoDB" id="9787129at2"/>
<comment type="caution">
    <text evidence="2">The sequence shown here is derived from an EMBL/GenBank/DDBJ whole genome shotgun (WGS) entry which is preliminary data.</text>
</comment>
<feature type="transmembrane region" description="Helical" evidence="1">
    <location>
        <begin position="408"/>
        <end position="424"/>
    </location>
</feature>
<feature type="transmembrane region" description="Helical" evidence="1">
    <location>
        <begin position="34"/>
        <end position="52"/>
    </location>
</feature>
<dbReference type="PANTHER" id="PTHR30354">
    <property type="entry name" value="GNT FAMILY GLUCONATE TRANSPORTER"/>
    <property type="match status" value="1"/>
</dbReference>
<feature type="transmembrane region" description="Helical" evidence="1">
    <location>
        <begin position="283"/>
        <end position="307"/>
    </location>
</feature>
<feature type="transmembrane region" description="Helical" evidence="1">
    <location>
        <begin position="7"/>
        <end position="28"/>
    </location>
</feature>
<dbReference type="Pfam" id="PF02447">
    <property type="entry name" value="GntP_permease"/>
    <property type="match status" value="1"/>
</dbReference>
<proteinExistence type="predicted"/>
<keyword evidence="1" id="KW-0472">Membrane</keyword>
<dbReference type="PIRSF" id="PIRSF002746">
    <property type="entry name" value="Gluconate_transporter"/>
    <property type="match status" value="1"/>
</dbReference>
<evidence type="ECO:0000256" key="1">
    <source>
        <dbReference type="SAM" id="Phobius"/>
    </source>
</evidence>
<organism evidence="2 3">
    <name type="scientific">Teichococcus rhizosphaerae</name>
    <dbReference type="NCBI Taxonomy" id="1335062"/>
    <lineage>
        <taxon>Bacteria</taxon>
        <taxon>Pseudomonadati</taxon>
        <taxon>Pseudomonadota</taxon>
        <taxon>Alphaproteobacteria</taxon>
        <taxon>Acetobacterales</taxon>
        <taxon>Roseomonadaceae</taxon>
        <taxon>Roseomonas</taxon>
    </lineage>
</organism>
<dbReference type="GO" id="GO:0015128">
    <property type="term" value="F:gluconate transmembrane transporter activity"/>
    <property type="evidence" value="ECO:0007669"/>
    <property type="project" value="InterPro"/>
</dbReference>
<feature type="transmembrane region" description="Helical" evidence="1">
    <location>
        <begin position="358"/>
        <end position="377"/>
    </location>
</feature>
<feature type="transmembrane region" description="Helical" evidence="1">
    <location>
        <begin position="109"/>
        <end position="134"/>
    </location>
</feature>
<name>A0A2C7A8J1_9PROT</name>
<protein>
    <submittedName>
        <fullName evidence="2">Gluconate permease</fullName>
    </submittedName>
</protein>
<accession>A0A2C7A8J1</accession>
<sequence length="471" mass="48360">MNGAASTVGPAAIVGLVFGIALLIFLVLRTKIHAILALVIAASIAGLSAGMAPDAVVNSITRGFGGTLSTIGLVIGFGVMMGRILEVTGAAERLAITFVRWLGEKKEEWAMMATGYIVSIPIFCDSAFVILNPLARALARNSGKSVLTMGIALAGGLMLTHHAVPPTPGPLGAAGIFGVDIGMMILWGVVLTLPATFMLIWYARVMGPRIEAMILRDTGEPLGGNAAAAFGQFKEAAAKREGELPSLTRSVLPILVPILLIFLNTVVAGIAKATGDTALAQSGFAQVAAFIGNPVIAVGIGVALAAYGLAGHMTRDEAVGEMEKGVESAGIIMLVTGAGGALGGVLRDSGTGQYIGEWVATLPLPAILIPFVIATLVRLIQGSGTVAIITAASISSPILAQIEGVNMALAAQAACIGSMVFGYFNDSYFWVINRILGVKNAKHQLLTWSVPTTIGWGTALVTLLVVNAIVG</sequence>
<feature type="transmembrane region" description="Helical" evidence="1">
    <location>
        <begin position="64"/>
        <end position="85"/>
    </location>
</feature>
<feature type="transmembrane region" description="Helical" evidence="1">
    <location>
        <begin position="146"/>
        <end position="164"/>
    </location>
</feature>
<feature type="transmembrane region" description="Helical" evidence="1">
    <location>
        <begin position="328"/>
        <end position="346"/>
    </location>
</feature>
<dbReference type="EMBL" id="PDNU01000034">
    <property type="protein sequence ID" value="PHK93943.1"/>
    <property type="molecule type" value="Genomic_DNA"/>
</dbReference>
<keyword evidence="3" id="KW-1185">Reference proteome</keyword>
<keyword evidence="1" id="KW-1133">Transmembrane helix</keyword>
<dbReference type="PANTHER" id="PTHR30354:SF11">
    <property type="entry name" value="PERMEASE"/>
    <property type="match status" value="1"/>
</dbReference>
<dbReference type="NCBIfam" id="TIGR00791">
    <property type="entry name" value="gntP"/>
    <property type="match status" value="1"/>
</dbReference>
<dbReference type="RefSeq" id="WP_099096555.1">
    <property type="nucleotide sequence ID" value="NZ_PDNU01000034.1"/>
</dbReference>
<keyword evidence="1" id="KW-0812">Transmembrane</keyword>
<evidence type="ECO:0000313" key="3">
    <source>
        <dbReference type="Proteomes" id="UP000223527"/>
    </source>
</evidence>
<dbReference type="GO" id="GO:0005886">
    <property type="term" value="C:plasma membrane"/>
    <property type="evidence" value="ECO:0007669"/>
    <property type="project" value="TreeGrafter"/>
</dbReference>
<reference evidence="2 3" key="1">
    <citation type="submission" date="2017-10" db="EMBL/GenBank/DDBJ databases">
        <authorList>
            <person name="Banno H."/>
            <person name="Chua N.-H."/>
        </authorList>
    </citation>
    <scope>NUCLEOTIDE SEQUENCE [LARGE SCALE GENOMIC DNA]</scope>
    <source>
        <strain evidence="2 3">YW11</strain>
    </source>
</reference>
<dbReference type="AlphaFoldDB" id="A0A2C7A8J1"/>
<dbReference type="InterPro" id="IPR003474">
    <property type="entry name" value="Glcn_transporter"/>
</dbReference>
<dbReference type="Proteomes" id="UP000223527">
    <property type="component" value="Unassembled WGS sequence"/>
</dbReference>
<gene>
    <name evidence="2" type="ORF">CR162_16100</name>
</gene>
<feature type="transmembrane region" description="Helical" evidence="1">
    <location>
        <begin position="384"/>
        <end position="402"/>
    </location>
</feature>
<evidence type="ECO:0000313" key="2">
    <source>
        <dbReference type="EMBL" id="PHK93943.1"/>
    </source>
</evidence>
<feature type="transmembrane region" description="Helical" evidence="1">
    <location>
        <begin position="445"/>
        <end position="470"/>
    </location>
</feature>
<feature type="transmembrane region" description="Helical" evidence="1">
    <location>
        <begin position="184"/>
        <end position="203"/>
    </location>
</feature>
<feature type="transmembrane region" description="Helical" evidence="1">
    <location>
        <begin position="250"/>
        <end position="271"/>
    </location>
</feature>